<proteinExistence type="inferred from homology"/>
<dbReference type="EMBL" id="ML213503">
    <property type="protein sequence ID" value="TFK57371.1"/>
    <property type="molecule type" value="Genomic_DNA"/>
</dbReference>
<feature type="region of interest" description="Disordered" evidence="5">
    <location>
        <begin position="201"/>
        <end position="232"/>
    </location>
</feature>
<comment type="similarity">
    <text evidence="1">Belongs to the protein-tyrosine phosphatase family. Non-receptor class dual specificity subfamily.</text>
</comment>
<dbReference type="STRING" id="5364.A0A5C3NUD2"/>
<dbReference type="PROSITE" id="PS50056">
    <property type="entry name" value="TYR_PHOSPHATASE_2"/>
    <property type="match status" value="1"/>
</dbReference>
<dbReference type="InterPro" id="IPR000340">
    <property type="entry name" value="Dual-sp_phosphatase_cat-dom"/>
</dbReference>
<dbReference type="Gene3D" id="3.90.190.10">
    <property type="entry name" value="Protein tyrosine phosphatase superfamily"/>
    <property type="match status" value="1"/>
</dbReference>
<evidence type="ECO:0000313" key="9">
    <source>
        <dbReference type="Proteomes" id="UP000305948"/>
    </source>
</evidence>
<dbReference type="SMART" id="SM00195">
    <property type="entry name" value="DSPc"/>
    <property type="match status" value="1"/>
</dbReference>
<dbReference type="EC" id="3.1.3.48" evidence="2"/>
<accession>A0A5C3NUD2</accession>
<feature type="compositionally biased region" description="Acidic residues" evidence="5">
    <location>
        <begin position="462"/>
        <end position="471"/>
    </location>
</feature>
<feature type="region of interest" description="Disordered" evidence="5">
    <location>
        <begin position="1"/>
        <end position="158"/>
    </location>
</feature>
<feature type="region of interest" description="Disordered" evidence="5">
    <location>
        <begin position="413"/>
        <end position="633"/>
    </location>
</feature>
<feature type="compositionally biased region" description="Low complexity" evidence="5">
    <location>
        <begin position="417"/>
        <end position="429"/>
    </location>
</feature>
<evidence type="ECO:0000313" key="8">
    <source>
        <dbReference type="EMBL" id="TFK57371.1"/>
    </source>
</evidence>
<dbReference type="PROSITE" id="PS50054">
    <property type="entry name" value="TYR_PHOSPHATASE_DUAL"/>
    <property type="match status" value="1"/>
</dbReference>
<evidence type="ECO:0000259" key="6">
    <source>
        <dbReference type="PROSITE" id="PS50054"/>
    </source>
</evidence>
<dbReference type="AlphaFoldDB" id="A0A5C3NUD2"/>
<gene>
    <name evidence="8" type="ORF">OE88DRAFT_125198</name>
</gene>
<dbReference type="PANTHER" id="PTHR10159">
    <property type="entry name" value="DUAL SPECIFICITY PROTEIN PHOSPHATASE"/>
    <property type="match status" value="1"/>
</dbReference>
<feature type="compositionally biased region" description="Low complexity" evidence="5">
    <location>
        <begin position="93"/>
        <end position="104"/>
    </location>
</feature>
<dbReference type="Pfam" id="PF00782">
    <property type="entry name" value="DSPc"/>
    <property type="match status" value="1"/>
</dbReference>
<dbReference type="GO" id="GO:0005737">
    <property type="term" value="C:cytoplasm"/>
    <property type="evidence" value="ECO:0007669"/>
    <property type="project" value="TreeGrafter"/>
</dbReference>
<feature type="compositionally biased region" description="Pro residues" evidence="5">
    <location>
        <begin position="583"/>
        <end position="595"/>
    </location>
</feature>
<feature type="domain" description="Tyrosine specific protein phosphatases" evidence="7">
    <location>
        <begin position="260"/>
        <end position="317"/>
    </location>
</feature>
<dbReference type="GO" id="GO:0008330">
    <property type="term" value="F:protein tyrosine/threonine phosphatase activity"/>
    <property type="evidence" value="ECO:0007669"/>
    <property type="project" value="TreeGrafter"/>
</dbReference>
<dbReference type="InterPro" id="IPR029021">
    <property type="entry name" value="Prot-tyrosine_phosphatase-like"/>
</dbReference>
<protein>
    <recommendedName>
        <fullName evidence="2">protein-tyrosine-phosphatase</fullName>
        <ecNumber evidence="2">3.1.3.48</ecNumber>
    </recommendedName>
</protein>
<feature type="domain" description="Tyrosine-protein phosphatase" evidence="6">
    <location>
        <begin position="160"/>
        <end position="352"/>
    </location>
</feature>
<keyword evidence="3" id="KW-0378">Hydrolase</keyword>
<dbReference type="PROSITE" id="PS00383">
    <property type="entry name" value="TYR_PHOSPHATASE_1"/>
    <property type="match status" value="1"/>
</dbReference>
<evidence type="ECO:0000256" key="1">
    <source>
        <dbReference type="ARBA" id="ARBA00008601"/>
    </source>
</evidence>
<dbReference type="GO" id="GO:0033550">
    <property type="term" value="F:MAP kinase tyrosine phosphatase activity"/>
    <property type="evidence" value="ECO:0007669"/>
    <property type="project" value="TreeGrafter"/>
</dbReference>
<feature type="compositionally biased region" description="Polar residues" evidence="5">
    <location>
        <begin position="201"/>
        <end position="231"/>
    </location>
</feature>
<name>A0A5C3NUD2_9AGAM</name>
<feature type="region of interest" description="Disordered" evidence="5">
    <location>
        <begin position="352"/>
        <end position="398"/>
    </location>
</feature>
<feature type="compositionally biased region" description="Low complexity" evidence="5">
    <location>
        <begin position="50"/>
        <end position="67"/>
    </location>
</feature>
<evidence type="ECO:0000256" key="5">
    <source>
        <dbReference type="SAM" id="MobiDB-lite"/>
    </source>
</evidence>
<feature type="compositionally biased region" description="Polar residues" evidence="5">
    <location>
        <begin position="448"/>
        <end position="457"/>
    </location>
</feature>
<evidence type="ECO:0000256" key="2">
    <source>
        <dbReference type="ARBA" id="ARBA00013064"/>
    </source>
</evidence>
<evidence type="ECO:0000259" key="7">
    <source>
        <dbReference type="PROSITE" id="PS50056"/>
    </source>
</evidence>
<evidence type="ECO:0000256" key="3">
    <source>
        <dbReference type="ARBA" id="ARBA00022801"/>
    </source>
</evidence>
<keyword evidence="9" id="KW-1185">Reference proteome</keyword>
<dbReference type="Proteomes" id="UP000305948">
    <property type="component" value="Unassembled WGS sequence"/>
</dbReference>
<dbReference type="OrthoDB" id="2017893at2759"/>
<feature type="compositionally biased region" description="Polar residues" evidence="5">
    <location>
        <begin position="480"/>
        <end position="491"/>
    </location>
</feature>
<dbReference type="GO" id="GO:0043409">
    <property type="term" value="P:negative regulation of MAPK cascade"/>
    <property type="evidence" value="ECO:0007669"/>
    <property type="project" value="TreeGrafter"/>
</dbReference>
<dbReference type="PANTHER" id="PTHR10159:SF519">
    <property type="entry name" value="DUAL SPECIFICITY PROTEIN PHOSPHATASE MPK3"/>
    <property type="match status" value="1"/>
</dbReference>
<dbReference type="InterPro" id="IPR020422">
    <property type="entry name" value="TYR_PHOSPHATASE_DUAL_dom"/>
</dbReference>
<feature type="compositionally biased region" description="Low complexity" evidence="5">
    <location>
        <begin position="354"/>
        <end position="367"/>
    </location>
</feature>
<evidence type="ECO:0000256" key="4">
    <source>
        <dbReference type="ARBA" id="ARBA00022912"/>
    </source>
</evidence>
<feature type="compositionally biased region" description="Basic and acidic residues" evidence="5">
    <location>
        <begin position="373"/>
        <end position="394"/>
    </location>
</feature>
<reference evidence="8 9" key="1">
    <citation type="journal article" date="2019" name="Nat. Ecol. Evol.">
        <title>Megaphylogeny resolves global patterns of mushroom evolution.</title>
        <authorList>
            <person name="Varga T."/>
            <person name="Krizsan K."/>
            <person name="Foldi C."/>
            <person name="Dima B."/>
            <person name="Sanchez-Garcia M."/>
            <person name="Sanchez-Ramirez S."/>
            <person name="Szollosi G.J."/>
            <person name="Szarkandi J.G."/>
            <person name="Papp V."/>
            <person name="Albert L."/>
            <person name="Andreopoulos W."/>
            <person name="Angelini C."/>
            <person name="Antonin V."/>
            <person name="Barry K.W."/>
            <person name="Bougher N.L."/>
            <person name="Buchanan P."/>
            <person name="Buyck B."/>
            <person name="Bense V."/>
            <person name="Catcheside P."/>
            <person name="Chovatia M."/>
            <person name="Cooper J."/>
            <person name="Damon W."/>
            <person name="Desjardin D."/>
            <person name="Finy P."/>
            <person name="Geml J."/>
            <person name="Haridas S."/>
            <person name="Hughes K."/>
            <person name="Justo A."/>
            <person name="Karasinski D."/>
            <person name="Kautmanova I."/>
            <person name="Kiss B."/>
            <person name="Kocsube S."/>
            <person name="Kotiranta H."/>
            <person name="LaButti K.M."/>
            <person name="Lechner B.E."/>
            <person name="Liimatainen K."/>
            <person name="Lipzen A."/>
            <person name="Lukacs Z."/>
            <person name="Mihaltcheva S."/>
            <person name="Morgado L.N."/>
            <person name="Niskanen T."/>
            <person name="Noordeloos M.E."/>
            <person name="Ohm R.A."/>
            <person name="Ortiz-Santana B."/>
            <person name="Ovrebo C."/>
            <person name="Racz N."/>
            <person name="Riley R."/>
            <person name="Savchenko A."/>
            <person name="Shiryaev A."/>
            <person name="Soop K."/>
            <person name="Spirin V."/>
            <person name="Szebenyi C."/>
            <person name="Tomsovsky M."/>
            <person name="Tulloss R.E."/>
            <person name="Uehling J."/>
            <person name="Grigoriev I.V."/>
            <person name="Vagvolgyi C."/>
            <person name="Papp T."/>
            <person name="Martin F.M."/>
            <person name="Miettinen O."/>
            <person name="Hibbett D.S."/>
            <person name="Nagy L.G."/>
        </authorList>
    </citation>
    <scope>NUCLEOTIDE SEQUENCE [LARGE SCALE GENOMIC DNA]</scope>
    <source>
        <strain evidence="8 9">OMC1185</strain>
    </source>
</reference>
<dbReference type="GO" id="GO:0017017">
    <property type="term" value="F:MAP kinase tyrosine/serine/threonine phosphatase activity"/>
    <property type="evidence" value="ECO:0007669"/>
    <property type="project" value="TreeGrafter"/>
</dbReference>
<keyword evidence="4" id="KW-0904">Protein phosphatase</keyword>
<dbReference type="SUPFAM" id="SSF52799">
    <property type="entry name" value="(Phosphotyrosine protein) phosphatases II"/>
    <property type="match status" value="1"/>
</dbReference>
<dbReference type="InterPro" id="IPR016130">
    <property type="entry name" value="Tyr_Pase_AS"/>
</dbReference>
<organism evidence="8 9">
    <name type="scientific">Heliocybe sulcata</name>
    <dbReference type="NCBI Taxonomy" id="5364"/>
    <lineage>
        <taxon>Eukaryota</taxon>
        <taxon>Fungi</taxon>
        <taxon>Dikarya</taxon>
        <taxon>Basidiomycota</taxon>
        <taxon>Agaricomycotina</taxon>
        <taxon>Agaricomycetes</taxon>
        <taxon>Gloeophyllales</taxon>
        <taxon>Gloeophyllaceae</taxon>
        <taxon>Heliocybe</taxon>
    </lineage>
</organism>
<sequence>MQSPMQSPIDASRPRCATLPSAPRKRGPPAALRIHAPAYNNQVSLVKGDTPSGASTVSSATSDSPDSFPFPPTNDNKPRSLRNMKRLSLTIPSAESSTASLALSPGESKNGPASAHPDSTSVGARRRRPSVVSLPATSTAALFRKEEDGEGSESSPYADGPIEILPRIWLGSEDNARDWKCLVERGIRSILNVAKEISSPFDTANAQPRRPFNSTPNLSQPSHTSHSNSTYYPPHIPSGRPGMHYLRMAWSHGQSDLVHSGFPEAMNFVDQALERGDGVLIHCQCGVSRSATLVIALVMRAAATASPSLSEEVRELKGMQGAYSYVKSKSRWVGPNMSLIYQLLDYERTLKGGSSSPASSERSSSAAAEEEEWGRRRQMLEDMPSDREDDRENSDVMQEARALDKAMEDRMVARKASSSSISSLNSLGSHGMGPAWRSKYGSRKRTGSIASNRTGGSILSEDLVEEDEEQELLGVGGGFDTTSQGTRSSWCSEEERGQDESPEAVPSENPFTPSTARAPRSRFLLPPSAPSTKSTFSLPPVPATAFKSSFDLPPVPPSATKSSFDLPPASSLKSKFKTKKRPPPLGILPPVPPSPEAMVQASSSVPARTRKDRHRPTPPPLHLRNSRTSLDAVPPPFTTPSQTLFVFPPSPTLTTRTPSTMTLTSNPPKAFPFPCTPTHRVSSIQRNGKTRSFIGLGIPATPTTASSRVDARGWVGISKN</sequence>
<dbReference type="InterPro" id="IPR000387">
    <property type="entry name" value="Tyr_Pase_dom"/>
</dbReference>